<dbReference type="PANTHER" id="PTHR43625">
    <property type="entry name" value="AFLATOXIN B1 ALDEHYDE REDUCTASE"/>
    <property type="match status" value="1"/>
</dbReference>
<dbReference type="CDD" id="cd19088">
    <property type="entry name" value="AKR_AKR13B1"/>
    <property type="match status" value="1"/>
</dbReference>
<dbReference type="Pfam" id="PF00248">
    <property type="entry name" value="Aldo_ket_red"/>
    <property type="match status" value="1"/>
</dbReference>
<dbReference type="SUPFAM" id="SSF51430">
    <property type="entry name" value="NAD(P)-linked oxidoreductase"/>
    <property type="match status" value="1"/>
</dbReference>
<comment type="caution">
    <text evidence="3">The sequence shown here is derived from an EMBL/GenBank/DDBJ whole genome shotgun (WGS) entry which is preliminary data.</text>
</comment>
<reference evidence="3 4" key="1">
    <citation type="submission" date="2020-08" db="EMBL/GenBank/DDBJ databases">
        <title>Sequencing the genomes of 1000 actinobacteria strains.</title>
        <authorList>
            <person name="Klenk H.-P."/>
        </authorList>
    </citation>
    <scope>NUCLEOTIDE SEQUENCE [LARGE SCALE GENOMIC DNA]</scope>
    <source>
        <strain evidence="3 4">DSM 102122</strain>
    </source>
</reference>
<evidence type="ECO:0000256" key="1">
    <source>
        <dbReference type="ARBA" id="ARBA00023002"/>
    </source>
</evidence>
<dbReference type="InterPro" id="IPR023210">
    <property type="entry name" value="NADP_OxRdtase_dom"/>
</dbReference>
<dbReference type="InterPro" id="IPR050791">
    <property type="entry name" value="Aldo-Keto_reductase"/>
</dbReference>
<keyword evidence="4" id="KW-1185">Reference proteome</keyword>
<dbReference type="PANTHER" id="PTHR43625:SF40">
    <property type="entry name" value="ALDO-KETO REDUCTASE YAKC [NADP(+)]"/>
    <property type="match status" value="1"/>
</dbReference>
<proteinExistence type="predicted"/>
<dbReference type="EMBL" id="JACHMM010000001">
    <property type="protein sequence ID" value="MBB5790098.1"/>
    <property type="molecule type" value="Genomic_DNA"/>
</dbReference>
<dbReference type="Proteomes" id="UP000542813">
    <property type="component" value="Unassembled WGS sequence"/>
</dbReference>
<dbReference type="Gene3D" id="3.20.20.100">
    <property type="entry name" value="NADP-dependent oxidoreductase domain"/>
    <property type="match status" value="1"/>
</dbReference>
<keyword evidence="1" id="KW-0560">Oxidoreductase</keyword>
<dbReference type="AlphaFoldDB" id="A0A7W9GU39"/>
<organism evidence="3 4">
    <name type="scientific">Jiangella mangrovi</name>
    <dbReference type="NCBI Taxonomy" id="1524084"/>
    <lineage>
        <taxon>Bacteria</taxon>
        <taxon>Bacillati</taxon>
        <taxon>Actinomycetota</taxon>
        <taxon>Actinomycetes</taxon>
        <taxon>Jiangellales</taxon>
        <taxon>Jiangellaceae</taxon>
        <taxon>Jiangella</taxon>
    </lineage>
</organism>
<evidence type="ECO:0000313" key="4">
    <source>
        <dbReference type="Proteomes" id="UP000542813"/>
    </source>
</evidence>
<dbReference type="GO" id="GO:0016491">
    <property type="term" value="F:oxidoreductase activity"/>
    <property type="evidence" value="ECO:0007669"/>
    <property type="project" value="UniProtKB-KW"/>
</dbReference>
<feature type="domain" description="NADP-dependent oxidoreductase" evidence="2">
    <location>
        <begin position="4"/>
        <end position="266"/>
    </location>
</feature>
<protein>
    <submittedName>
        <fullName evidence="3">Aryl-alcohol dehydrogenase-like predicted oxidoreductase</fullName>
    </submittedName>
</protein>
<sequence>MSRVALGGSGFSIGETQDEAAAIDTIRTAYDHGVRQFDSARAYATVDDPLHNETLFRRALAGRDDAVIGTKGGHFRVDRETWGVDGSPSALRRDCENSLTALGVDALPLYYLHKPDPDVPLAESVGALHELRTEGKIVDVGVCNVSAEQLAQALAVTPIAVVQNKFSPYQSGERGVLAAAESAGLRFYAYSPLGGKKDRGRLPSLMPDTVALAAELDVSFQRLVLAWLLAQSSALTVISGARRTVTAADSAAAGDVVLDEGSAARIGVEAAALELP</sequence>
<dbReference type="InterPro" id="IPR036812">
    <property type="entry name" value="NAD(P)_OxRdtase_dom_sf"/>
</dbReference>
<evidence type="ECO:0000259" key="2">
    <source>
        <dbReference type="Pfam" id="PF00248"/>
    </source>
</evidence>
<gene>
    <name evidence="3" type="ORF">HD601_004673</name>
</gene>
<dbReference type="RefSeq" id="WP_184825910.1">
    <property type="nucleotide sequence ID" value="NZ_JACHMM010000001.1"/>
</dbReference>
<dbReference type="GO" id="GO:0005737">
    <property type="term" value="C:cytoplasm"/>
    <property type="evidence" value="ECO:0007669"/>
    <property type="project" value="TreeGrafter"/>
</dbReference>
<evidence type="ECO:0000313" key="3">
    <source>
        <dbReference type="EMBL" id="MBB5790098.1"/>
    </source>
</evidence>
<accession>A0A7W9GU39</accession>
<name>A0A7W9GU39_9ACTN</name>